<dbReference type="AlphaFoldDB" id="A0A170ZJD0"/>
<dbReference type="OrthoDB" id="965642at2"/>
<sequence>MINLNKSIILTAVIALAVGVISTLLFQQYVLPPKTETVLLQLSNNFNGKCPVMVDKITRFDNTSIGDNELRFNYTILTAVKDSVDSIELHSHLEPIVRNNPQVGTLKQNHIAVLCRYRDKKGTLLTEIKVTP</sequence>
<protein>
    <submittedName>
        <fullName evidence="2">Uncharacterized protein</fullName>
    </submittedName>
</protein>
<gene>
    <name evidence="2" type="ORF">PJIAN_331</name>
</gene>
<feature type="transmembrane region" description="Helical" evidence="1">
    <location>
        <begin position="7"/>
        <end position="26"/>
    </location>
</feature>
<reference evidence="3" key="1">
    <citation type="submission" date="2016-04" db="EMBL/GenBank/DDBJ databases">
        <title>Draft genome sequence of Paludibacter jiangxiensis strain NM7.</title>
        <authorList>
            <person name="Qiu Y."/>
            <person name="Matsuura N."/>
            <person name="Ohashi A."/>
            <person name="Tourlousse M.D."/>
            <person name="Sekiguchi Y."/>
        </authorList>
    </citation>
    <scope>NUCLEOTIDE SEQUENCE [LARGE SCALE GENOMIC DNA]</scope>
    <source>
        <strain evidence="3">NM7</strain>
    </source>
</reference>
<evidence type="ECO:0000313" key="2">
    <source>
        <dbReference type="EMBL" id="GAT62728.1"/>
    </source>
</evidence>
<dbReference type="EMBL" id="BDCR01000003">
    <property type="protein sequence ID" value="GAT62728.1"/>
    <property type="molecule type" value="Genomic_DNA"/>
</dbReference>
<dbReference type="RefSeq" id="WP_068703298.1">
    <property type="nucleotide sequence ID" value="NZ_BDCR01000003.1"/>
</dbReference>
<name>A0A170ZJD0_9BACT</name>
<dbReference type="Proteomes" id="UP000076586">
    <property type="component" value="Unassembled WGS sequence"/>
</dbReference>
<evidence type="ECO:0000256" key="1">
    <source>
        <dbReference type="SAM" id="Phobius"/>
    </source>
</evidence>
<comment type="caution">
    <text evidence="2">The sequence shown here is derived from an EMBL/GenBank/DDBJ whole genome shotgun (WGS) entry which is preliminary data.</text>
</comment>
<accession>A0A170ZJD0</accession>
<keyword evidence="3" id="KW-1185">Reference proteome</keyword>
<keyword evidence="1" id="KW-1133">Transmembrane helix</keyword>
<proteinExistence type="predicted"/>
<keyword evidence="1" id="KW-0812">Transmembrane</keyword>
<organism evidence="2 3">
    <name type="scientific">Paludibacter jiangxiensis</name>
    <dbReference type="NCBI Taxonomy" id="681398"/>
    <lineage>
        <taxon>Bacteria</taxon>
        <taxon>Pseudomonadati</taxon>
        <taxon>Bacteroidota</taxon>
        <taxon>Bacteroidia</taxon>
        <taxon>Bacteroidales</taxon>
        <taxon>Paludibacteraceae</taxon>
        <taxon>Paludibacter</taxon>
    </lineage>
</organism>
<evidence type="ECO:0000313" key="3">
    <source>
        <dbReference type="Proteomes" id="UP000076586"/>
    </source>
</evidence>
<keyword evidence="1" id="KW-0472">Membrane</keyword>
<reference evidence="3" key="2">
    <citation type="journal article" date="2017" name="Genome Announc.">
        <title>Draft genome sequence of Paludibacter jiangxiensis NM7(T), a propionate-producing fermentative bacterium.</title>
        <authorList>
            <person name="Qiu Y.-L."/>
            <person name="Tourlousse D.M."/>
            <person name="Matsuura N."/>
            <person name="Ohashi A."/>
            <person name="Sekiguchi Y."/>
        </authorList>
    </citation>
    <scope>NUCLEOTIDE SEQUENCE [LARGE SCALE GENOMIC DNA]</scope>
    <source>
        <strain evidence="3">NM7</strain>
    </source>
</reference>
<dbReference type="STRING" id="681398.PJIAN_331"/>